<dbReference type="SUPFAM" id="SSF56235">
    <property type="entry name" value="N-terminal nucleophile aminohydrolases (Ntn hydrolases)"/>
    <property type="match status" value="1"/>
</dbReference>
<dbReference type="Gene3D" id="3.60.20.10">
    <property type="entry name" value="Glutamine Phosphoribosylpyrophosphate, subunit 1, domain 1"/>
    <property type="match status" value="1"/>
</dbReference>
<gene>
    <name evidence="1" type="ORF">FHS29_004841</name>
</gene>
<evidence type="ECO:0000313" key="2">
    <source>
        <dbReference type="Proteomes" id="UP000547510"/>
    </source>
</evidence>
<protein>
    <submittedName>
        <fullName evidence="1">20S proteasome alpha/beta subunit</fullName>
    </submittedName>
</protein>
<accession>A0A841CMT1</accession>
<name>A0A841CMT1_9PSEU</name>
<sequence>MDRDQAVGAAMQALFDAADDDAATGGPDIVRRIYPTVAVITADGYEEVADGELAGFAARLTP</sequence>
<evidence type="ECO:0000313" key="1">
    <source>
        <dbReference type="EMBL" id="MBB5958233.1"/>
    </source>
</evidence>
<keyword evidence="2" id="KW-1185">Reference proteome</keyword>
<dbReference type="EMBL" id="JACHJN010000007">
    <property type="protein sequence ID" value="MBB5958233.1"/>
    <property type="molecule type" value="Genomic_DNA"/>
</dbReference>
<dbReference type="AlphaFoldDB" id="A0A841CMT1"/>
<dbReference type="Proteomes" id="UP000547510">
    <property type="component" value="Unassembled WGS sequence"/>
</dbReference>
<proteinExistence type="predicted"/>
<keyword evidence="1" id="KW-0647">Proteasome</keyword>
<organism evidence="1 2">
    <name type="scientific">Saccharothrix tamanrassetensis</name>
    <dbReference type="NCBI Taxonomy" id="1051531"/>
    <lineage>
        <taxon>Bacteria</taxon>
        <taxon>Bacillati</taxon>
        <taxon>Actinomycetota</taxon>
        <taxon>Actinomycetes</taxon>
        <taxon>Pseudonocardiales</taxon>
        <taxon>Pseudonocardiaceae</taxon>
        <taxon>Saccharothrix</taxon>
    </lineage>
</organism>
<reference evidence="1 2" key="1">
    <citation type="submission" date="2020-08" db="EMBL/GenBank/DDBJ databases">
        <title>Genomic Encyclopedia of Type Strains, Phase III (KMG-III): the genomes of soil and plant-associated and newly described type strains.</title>
        <authorList>
            <person name="Whitman W."/>
        </authorList>
    </citation>
    <scope>NUCLEOTIDE SEQUENCE [LARGE SCALE GENOMIC DNA]</scope>
    <source>
        <strain evidence="1 2">CECT 8640</strain>
    </source>
</reference>
<comment type="caution">
    <text evidence="1">The sequence shown here is derived from an EMBL/GenBank/DDBJ whole genome shotgun (WGS) entry which is preliminary data.</text>
</comment>
<dbReference type="InterPro" id="IPR029055">
    <property type="entry name" value="Ntn_hydrolases_N"/>
</dbReference>
<dbReference type="GO" id="GO:0000502">
    <property type="term" value="C:proteasome complex"/>
    <property type="evidence" value="ECO:0007669"/>
    <property type="project" value="UniProtKB-KW"/>
</dbReference>